<keyword evidence="3" id="KW-1185">Reference proteome</keyword>
<sequence>MHASSQPHPATEGTTASPATQSLEAEQSIREYETVGVNRQGQLVSSLASLANGSPPSTISTSMAVDNGSNDKTRAVAHNLRAMWDTPPVPTADFVPPDPNNCPPRPFIYDPPETSPLLIPTELSTGELTKMRQRAIEGQVEVNHILYLFAQASHGPGMDKAAADAAINSLGEFPREGIHGMFTMLEKQLRSFEGVEMAMQKELVQRGAWKKICNREERMWFRAGLKAAGVDAEEEASSNDGSEADWPYPLSYERLRNTSESLLGPMIEQMSTARVNIFIDHLHEVCESERKKLDAMADSITAIAASSDGPSFPPHLLAYPDIVVAVKNIFARIKLAQRKFLRMEMPISWWSALFFSSDRFDKEVADTMDRVVGRIRQGLVSAGVDVMEVEGDSFASN</sequence>
<proteinExistence type="predicted"/>
<feature type="region of interest" description="Disordered" evidence="1">
    <location>
        <begin position="49"/>
        <end position="70"/>
    </location>
</feature>
<name>A0A3N4HG23_ASCIM</name>
<accession>A0A3N4HG23</accession>
<reference evidence="2 3" key="1">
    <citation type="journal article" date="2018" name="Nat. Ecol. Evol.">
        <title>Pezizomycetes genomes reveal the molecular basis of ectomycorrhizal truffle lifestyle.</title>
        <authorList>
            <person name="Murat C."/>
            <person name="Payen T."/>
            <person name="Noel B."/>
            <person name="Kuo A."/>
            <person name="Morin E."/>
            <person name="Chen J."/>
            <person name="Kohler A."/>
            <person name="Krizsan K."/>
            <person name="Balestrini R."/>
            <person name="Da Silva C."/>
            <person name="Montanini B."/>
            <person name="Hainaut M."/>
            <person name="Levati E."/>
            <person name="Barry K.W."/>
            <person name="Belfiori B."/>
            <person name="Cichocki N."/>
            <person name="Clum A."/>
            <person name="Dockter R.B."/>
            <person name="Fauchery L."/>
            <person name="Guy J."/>
            <person name="Iotti M."/>
            <person name="Le Tacon F."/>
            <person name="Lindquist E.A."/>
            <person name="Lipzen A."/>
            <person name="Malagnac F."/>
            <person name="Mello A."/>
            <person name="Molinier V."/>
            <person name="Miyauchi S."/>
            <person name="Poulain J."/>
            <person name="Riccioni C."/>
            <person name="Rubini A."/>
            <person name="Sitrit Y."/>
            <person name="Splivallo R."/>
            <person name="Traeger S."/>
            <person name="Wang M."/>
            <person name="Zifcakova L."/>
            <person name="Wipf D."/>
            <person name="Zambonelli A."/>
            <person name="Paolocci F."/>
            <person name="Nowrousian M."/>
            <person name="Ottonello S."/>
            <person name="Baldrian P."/>
            <person name="Spatafora J.W."/>
            <person name="Henrissat B."/>
            <person name="Nagy L.G."/>
            <person name="Aury J.M."/>
            <person name="Wincker P."/>
            <person name="Grigoriev I.V."/>
            <person name="Bonfante P."/>
            <person name="Martin F.M."/>
        </authorList>
    </citation>
    <scope>NUCLEOTIDE SEQUENCE [LARGE SCALE GENOMIC DNA]</scope>
    <source>
        <strain evidence="2 3">RN42</strain>
    </source>
</reference>
<evidence type="ECO:0000313" key="3">
    <source>
        <dbReference type="Proteomes" id="UP000275078"/>
    </source>
</evidence>
<protein>
    <submittedName>
        <fullName evidence="2">Uncharacterized protein</fullName>
    </submittedName>
</protein>
<dbReference type="Proteomes" id="UP000275078">
    <property type="component" value="Unassembled WGS sequence"/>
</dbReference>
<organism evidence="2 3">
    <name type="scientific">Ascobolus immersus RN42</name>
    <dbReference type="NCBI Taxonomy" id="1160509"/>
    <lineage>
        <taxon>Eukaryota</taxon>
        <taxon>Fungi</taxon>
        <taxon>Dikarya</taxon>
        <taxon>Ascomycota</taxon>
        <taxon>Pezizomycotina</taxon>
        <taxon>Pezizomycetes</taxon>
        <taxon>Pezizales</taxon>
        <taxon>Ascobolaceae</taxon>
        <taxon>Ascobolus</taxon>
    </lineage>
</organism>
<dbReference type="EMBL" id="ML119835">
    <property type="protein sequence ID" value="RPA73059.1"/>
    <property type="molecule type" value="Genomic_DNA"/>
</dbReference>
<dbReference type="AlphaFoldDB" id="A0A3N4HG23"/>
<feature type="region of interest" description="Disordered" evidence="1">
    <location>
        <begin position="1"/>
        <end position="28"/>
    </location>
</feature>
<feature type="compositionally biased region" description="Polar residues" evidence="1">
    <location>
        <begin position="1"/>
        <end position="25"/>
    </location>
</feature>
<gene>
    <name evidence="2" type="ORF">BJ508DRAFT_314161</name>
</gene>
<feature type="compositionally biased region" description="Polar residues" evidence="1">
    <location>
        <begin position="49"/>
        <end position="68"/>
    </location>
</feature>
<evidence type="ECO:0000313" key="2">
    <source>
        <dbReference type="EMBL" id="RPA73059.1"/>
    </source>
</evidence>
<evidence type="ECO:0000256" key="1">
    <source>
        <dbReference type="SAM" id="MobiDB-lite"/>
    </source>
</evidence>